<dbReference type="GO" id="GO:0003723">
    <property type="term" value="F:RNA binding"/>
    <property type="evidence" value="ECO:0007669"/>
    <property type="project" value="UniProtKB-UniRule"/>
</dbReference>
<evidence type="ECO:0000256" key="11">
    <source>
        <dbReference type="PROSITE-ProRule" id="PRU01203"/>
    </source>
</evidence>
<comment type="subunit">
    <text evidence="9">Homohexamer. The homohexamer assembles into an open ring structure.</text>
</comment>
<evidence type="ECO:0000256" key="3">
    <source>
        <dbReference type="ARBA" id="ARBA00022801"/>
    </source>
</evidence>
<dbReference type="Gene3D" id="2.40.50.140">
    <property type="entry name" value="Nucleic acid-binding proteins"/>
    <property type="match status" value="1"/>
</dbReference>
<dbReference type="SUPFAM" id="SSF68912">
    <property type="entry name" value="Rho N-terminal domain-like"/>
    <property type="match status" value="1"/>
</dbReference>
<evidence type="ECO:0000313" key="14">
    <source>
        <dbReference type="Proteomes" id="UP000265691"/>
    </source>
</evidence>
<dbReference type="Pfam" id="PF07498">
    <property type="entry name" value="Rho_N"/>
    <property type="match status" value="1"/>
</dbReference>
<dbReference type="InterPro" id="IPR027417">
    <property type="entry name" value="P-loop_NTPase"/>
</dbReference>
<dbReference type="PANTHER" id="PTHR46425">
    <property type="entry name" value="TRANSCRIPTION TERMINATION FACTOR RHO"/>
    <property type="match status" value="1"/>
</dbReference>
<dbReference type="CDD" id="cd04459">
    <property type="entry name" value="Rho_CSD"/>
    <property type="match status" value="1"/>
</dbReference>
<evidence type="ECO:0000256" key="6">
    <source>
        <dbReference type="ARBA" id="ARBA00022884"/>
    </source>
</evidence>
<evidence type="ECO:0000313" key="13">
    <source>
        <dbReference type="EMBL" id="RIY32509.1"/>
    </source>
</evidence>
<dbReference type="OrthoDB" id="9805197at2"/>
<evidence type="ECO:0000256" key="8">
    <source>
        <dbReference type="ARBA" id="ARBA00023163"/>
    </source>
</evidence>
<sequence>MPRKPSLATLKKTPSLELMKSLTIKQLYDFAEKLEMDTSELDRLSKQEVVFKILKHQADQGVEVRGSGVLELHNDGFGFLRNADCSYLAGPDDIYVSPNQIRRFNLRTGDTVTGLIRPPKDAERYFALIRVDEINGEEAEKAKNKTLFENLTPLYADTRLVLERKEVKEKENVTPRLIDFLAPIGKGQRGLIVAPPKAGKTELLKSIAISICQNNPETKIIVLLIDERPEEVTEMVRTVQGEVVASTFDEPASRHVQVAEMVIERAKRLVEHKHDVVILLDSITRLARAYNTVTPASGKILSGGIDANALHRPKRFFGAARNVEEGGSLTIIATALIDTGSKMDDVIYEEFKGTGNMELHLSRRIAERRIFPAIDVLPSSTRKENLMVPQEEVNVQWEMRKLLSEVNNDIERLQILMKAIDETDNNQQLHEYLRKQYIETDSFKQAQQAVGK</sequence>
<dbReference type="InterPro" id="IPR004665">
    <property type="entry name" value="Term_rho"/>
</dbReference>
<dbReference type="GO" id="GO:0005524">
    <property type="term" value="F:ATP binding"/>
    <property type="evidence" value="ECO:0007669"/>
    <property type="project" value="UniProtKB-UniRule"/>
</dbReference>
<dbReference type="CDD" id="cd01128">
    <property type="entry name" value="rho_factor_C"/>
    <property type="match status" value="1"/>
</dbReference>
<dbReference type="GO" id="GO:0005829">
    <property type="term" value="C:cytosol"/>
    <property type="evidence" value="ECO:0007669"/>
    <property type="project" value="UniProtKB-ARBA"/>
</dbReference>
<dbReference type="GO" id="GO:0016787">
    <property type="term" value="F:hydrolase activity"/>
    <property type="evidence" value="ECO:0007669"/>
    <property type="project" value="UniProtKB-KW"/>
</dbReference>
<comment type="similarity">
    <text evidence="9 11">Belongs to the Rho family.</text>
</comment>
<dbReference type="SUPFAM" id="SSF50249">
    <property type="entry name" value="Nucleic acid-binding proteins"/>
    <property type="match status" value="1"/>
</dbReference>
<dbReference type="PANTHER" id="PTHR46425:SF1">
    <property type="entry name" value="TRANSCRIPTION TERMINATION FACTOR RHO"/>
    <property type="match status" value="1"/>
</dbReference>
<dbReference type="InterPro" id="IPR011112">
    <property type="entry name" value="Rho-like_N"/>
</dbReference>
<accession>A0A3A1Y5F9</accession>
<dbReference type="HAMAP" id="MF_01884">
    <property type="entry name" value="Rho"/>
    <property type="match status" value="1"/>
</dbReference>
<feature type="binding site" evidence="9">
    <location>
        <begin position="185"/>
        <end position="190"/>
    </location>
    <ligand>
        <name>ATP</name>
        <dbReference type="ChEBI" id="CHEBI:30616"/>
    </ligand>
</feature>
<evidence type="ECO:0000256" key="2">
    <source>
        <dbReference type="ARBA" id="ARBA00022741"/>
    </source>
</evidence>
<dbReference type="SMART" id="SM00357">
    <property type="entry name" value="CSP"/>
    <property type="match status" value="1"/>
</dbReference>
<dbReference type="InterPro" id="IPR041703">
    <property type="entry name" value="Rho_factor_ATP-bd"/>
</dbReference>
<proteinExistence type="inferred from homology"/>
<dbReference type="AlphaFoldDB" id="A0A3A1Y5F9"/>
<dbReference type="PROSITE" id="PS51856">
    <property type="entry name" value="RHO_RNA_BD"/>
    <property type="match status" value="1"/>
</dbReference>
<comment type="caution">
    <text evidence="9">Lacks conserved residue(s) required for the propagation of feature annotation.</text>
</comment>
<evidence type="ECO:0000256" key="1">
    <source>
        <dbReference type="ARBA" id="ARBA00022472"/>
    </source>
</evidence>
<dbReference type="InterPro" id="IPR000194">
    <property type="entry name" value="ATPase_F1/V1/A1_a/bsu_nucl-bd"/>
</dbReference>
<comment type="caution">
    <text evidence="13">The sequence shown here is derived from an EMBL/GenBank/DDBJ whole genome shotgun (WGS) entry which is preliminary data.</text>
</comment>
<evidence type="ECO:0000256" key="4">
    <source>
        <dbReference type="ARBA" id="ARBA00022806"/>
    </source>
</evidence>
<dbReference type="Pfam" id="PF07497">
    <property type="entry name" value="Rho_RNA_bind"/>
    <property type="match status" value="1"/>
</dbReference>
<dbReference type="FunFam" id="3.40.50.300:FF:000072">
    <property type="entry name" value="Transcription termination factor Rho"/>
    <property type="match status" value="1"/>
</dbReference>
<keyword evidence="5 9" id="KW-0067">ATP-binding</keyword>
<keyword evidence="3 9" id="KW-0378">Hydrolase</keyword>
<evidence type="ECO:0000256" key="10">
    <source>
        <dbReference type="NCBIfam" id="TIGR00767"/>
    </source>
</evidence>
<dbReference type="EMBL" id="NRHC01000054">
    <property type="protein sequence ID" value="RIY32509.1"/>
    <property type="molecule type" value="Genomic_DNA"/>
</dbReference>
<dbReference type="GO" id="GO:0004386">
    <property type="term" value="F:helicase activity"/>
    <property type="evidence" value="ECO:0007669"/>
    <property type="project" value="UniProtKB-UniRule"/>
</dbReference>
<keyword evidence="14" id="KW-1185">Reference proteome</keyword>
<keyword evidence="8 9" id="KW-0804">Transcription</keyword>
<dbReference type="InterPro" id="IPR036269">
    <property type="entry name" value="Rho_N_sf"/>
</dbReference>
<name>A0A3A1Y5F9_9GAMM</name>
<reference evidence="13 14" key="1">
    <citation type="submission" date="2017-08" db="EMBL/GenBank/DDBJ databases">
        <title>Reclassification of Bisgaard taxon 37 and 44.</title>
        <authorList>
            <person name="Christensen H."/>
        </authorList>
    </citation>
    <scope>NUCLEOTIDE SEQUENCE [LARGE SCALE GENOMIC DNA]</scope>
    <source>
        <strain evidence="13 14">B96_3</strain>
    </source>
</reference>
<feature type="binding site" evidence="9">
    <location>
        <position position="228"/>
    </location>
    <ligand>
        <name>ATP</name>
        <dbReference type="ChEBI" id="CHEBI:30616"/>
    </ligand>
</feature>
<dbReference type="InterPro" id="IPR003593">
    <property type="entry name" value="AAA+_ATPase"/>
</dbReference>
<dbReference type="EC" id="3.6.4.-" evidence="9 10"/>
<dbReference type="Pfam" id="PF00006">
    <property type="entry name" value="ATP-synt_ab"/>
    <property type="match status" value="1"/>
</dbReference>
<keyword evidence="7 9" id="KW-0805">Transcription regulation</keyword>
<dbReference type="Proteomes" id="UP000265691">
    <property type="component" value="Unassembled WGS sequence"/>
</dbReference>
<evidence type="ECO:0000256" key="9">
    <source>
        <dbReference type="HAMAP-Rule" id="MF_01884"/>
    </source>
</evidence>
<organism evidence="13 14">
    <name type="scientific">Psittacicella hinzii</name>
    <dbReference type="NCBI Taxonomy" id="2028575"/>
    <lineage>
        <taxon>Bacteria</taxon>
        <taxon>Pseudomonadati</taxon>
        <taxon>Pseudomonadota</taxon>
        <taxon>Gammaproteobacteria</taxon>
        <taxon>Pasteurellales</taxon>
        <taxon>Psittacicellaceae</taxon>
        <taxon>Psittacicella</taxon>
    </lineage>
</organism>
<dbReference type="InterPro" id="IPR012340">
    <property type="entry name" value="NA-bd_OB-fold"/>
</dbReference>
<dbReference type="SMART" id="SM00382">
    <property type="entry name" value="AAA"/>
    <property type="match status" value="1"/>
</dbReference>
<evidence type="ECO:0000256" key="7">
    <source>
        <dbReference type="ARBA" id="ARBA00023015"/>
    </source>
</evidence>
<keyword evidence="2 9" id="KW-0547">Nucleotide-binding</keyword>
<dbReference type="InterPro" id="IPR011113">
    <property type="entry name" value="Rho_RNA-bd"/>
</dbReference>
<evidence type="ECO:0000256" key="5">
    <source>
        <dbReference type="ARBA" id="ARBA00022840"/>
    </source>
</evidence>
<keyword evidence="1 9" id="KW-0806">Transcription termination</keyword>
<protein>
    <recommendedName>
        <fullName evidence="9 10">Transcription termination factor Rho</fullName>
        <ecNumber evidence="9 10">3.6.4.-</ecNumber>
    </recommendedName>
    <alternativeName>
        <fullName evidence="9">ATP-dependent helicase Rho</fullName>
    </alternativeName>
</protein>
<dbReference type="SMART" id="SM00959">
    <property type="entry name" value="Rho_N"/>
    <property type="match status" value="1"/>
</dbReference>
<feature type="binding site" evidence="9">
    <location>
        <begin position="197"/>
        <end position="202"/>
    </location>
    <ligand>
        <name>ATP</name>
        <dbReference type="ChEBI" id="CHEBI:30616"/>
    </ligand>
</feature>
<evidence type="ECO:0000259" key="12">
    <source>
        <dbReference type="PROSITE" id="PS51856"/>
    </source>
</evidence>
<dbReference type="Gene3D" id="3.40.50.300">
    <property type="entry name" value="P-loop containing nucleotide triphosphate hydrolases"/>
    <property type="match status" value="1"/>
</dbReference>
<gene>
    <name evidence="9" type="primary">rho</name>
    <name evidence="13" type="ORF">CKF54_04655</name>
</gene>
<dbReference type="GO" id="GO:0008186">
    <property type="term" value="F:ATP-dependent activity, acting on RNA"/>
    <property type="evidence" value="ECO:0007669"/>
    <property type="project" value="UniProtKB-UniRule"/>
</dbReference>
<keyword evidence="6 9" id="KW-0694">RNA-binding</keyword>
<comment type="function">
    <text evidence="9">Facilitates transcription termination by a mechanism that involves Rho binding to the nascent RNA, activation of Rho's RNA-dependent ATPase activity, and release of the mRNA from the DNA template.</text>
</comment>
<keyword evidence="4 9" id="KW-0347">Helicase</keyword>
<dbReference type="NCBIfam" id="NF006886">
    <property type="entry name" value="PRK09376.1"/>
    <property type="match status" value="1"/>
</dbReference>
<dbReference type="SUPFAM" id="SSF52540">
    <property type="entry name" value="P-loop containing nucleoside triphosphate hydrolases"/>
    <property type="match status" value="1"/>
</dbReference>
<feature type="domain" description="Rho RNA-BD" evidence="12">
    <location>
        <begin position="63"/>
        <end position="138"/>
    </location>
</feature>
<dbReference type="NCBIfam" id="TIGR00767">
    <property type="entry name" value="rho"/>
    <property type="match status" value="1"/>
</dbReference>
<dbReference type="GO" id="GO:0006353">
    <property type="term" value="P:DNA-templated transcription termination"/>
    <property type="evidence" value="ECO:0007669"/>
    <property type="project" value="UniProtKB-UniRule"/>
</dbReference>
<dbReference type="InterPro" id="IPR011129">
    <property type="entry name" value="CSD"/>
</dbReference>